<feature type="region of interest" description="Disordered" evidence="1">
    <location>
        <begin position="211"/>
        <end position="240"/>
    </location>
</feature>
<dbReference type="AlphaFoldDB" id="A0A239N470"/>
<evidence type="ECO:0000313" key="3">
    <source>
        <dbReference type="Proteomes" id="UP000198280"/>
    </source>
</evidence>
<organism evidence="2 3">
    <name type="scientific">Actinacidiphila glaucinigra</name>
    <dbReference type="NCBI Taxonomy" id="235986"/>
    <lineage>
        <taxon>Bacteria</taxon>
        <taxon>Bacillati</taxon>
        <taxon>Actinomycetota</taxon>
        <taxon>Actinomycetes</taxon>
        <taxon>Kitasatosporales</taxon>
        <taxon>Streptomycetaceae</taxon>
        <taxon>Actinacidiphila</taxon>
    </lineage>
</organism>
<dbReference type="Proteomes" id="UP000198280">
    <property type="component" value="Unassembled WGS sequence"/>
</dbReference>
<evidence type="ECO:0000313" key="2">
    <source>
        <dbReference type="EMBL" id="SNT49685.1"/>
    </source>
</evidence>
<dbReference type="EMBL" id="FZOF01000031">
    <property type="protein sequence ID" value="SNT49685.1"/>
    <property type="molecule type" value="Genomic_DNA"/>
</dbReference>
<name>A0A239N470_9ACTN</name>
<feature type="compositionally biased region" description="Low complexity" evidence="1">
    <location>
        <begin position="211"/>
        <end position="220"/>
    </location>
</feature>
<keyword evidence="3" id="KW-1185">Reference proteome</keyword>
<proteinExistence type="predicted"/>
<evidence type="ECO:0000256" key="1">
    <source>
        <dbReference type="SAM" id="MobiDB-lite"/>
    </source>
</evidence>
<protein>
    <submittedName>
        <fullName evidence="2">Uncharacterized membrane protein</fullName>
    </submittedName>
</protein>
<gene>
    <name evidence="2" type="ORF">SAMN05216252_13130</name>
</gene>
<sequence>MGQGPSTGRLVALDLARGLAVLGMYGSHVGRDPPGGGPVGWAAEMSRGRSSALFALLAGFTPVILTGRPEPRTGRAGRKAAGRVLIRSAALVALGGALTALDTSVDVILAYYGLALALALPLRRLRARSSCPRCCTRSVRRPTAEAGPTPLADHDPPARISGGDGLLDLVVTGDHPVLTWLPFIVAGMAVARLDLGRPGVRSRPAVRAAALTAAGPPSVAARRRPPGGPTPSAPPGDTTPALLLVAAPHSQTTFSIPGNTGVALLVLAG</sequence>
<accession>A0A239N470</accession>
<reference evidence="2 3" key="1">
    <citation type="submission" date="2017-06" db="EMBL/GenBank/DDBJ databases">
        <authorList>
            <person name="Kim H.J."/>
            <person name="Triplett B.A."/>
        </authorList>
    </citation>
    <scope>NUCLEOTIDE SEQUENCE [LARGE SCALE GENOMIC DNA]</scope>
    <source>
        <strain evidence="2 3">CGMCC 4.1858</strain>
    </source>
</reference>